<feature type="region of interest" description="Disordered" evidence="2">
    <location>
        <begin position="1"/>
        <end position="22"/>
    </location>
</feature>
<organism evidence="3 4">
    <name type="scientific">Phytophthora boehmeriae</name>
    <dbReference type="NCBI Taxonomy" id="109152"/>
    <lineage>
        <taxon>Eukaryota</taxon>
        <taxon>Sar</taxon>
        <taxon>Stramenopiles</taxon>
        <taxon>Oomycota</taxon>
        <taxon>Peronosporomycetes</taxon>
        <taxon>Peronosporales</taxon>
        <taxon>Peronosporaceae</taxon>
        <taxon>Phytophthora</taxon>
    </lineage>
</organism>
<gene>
    <name evidence="3" type="ORF">PHYBOEH_001300</name>
</gene>
<evidence type="ECO:0000256" key="1">
    <source>
        <dbReference type="SAM" id="Coils"/>
    </source>
</evidence>
<dbReference type="OrthoDB" id="128302at2759"/>
<sequence>MVTATWSPIAIANGGATDNGSKRQDDCIDHLLTLDCNVAPTRAMLRLWPQELKNQRKMQLHCKRMERFRNRRKAEHERMIEEHRRLEQELETLVATIGQEGRNPGSEAHPELQCGMQRLVLEREMLRDESVVLRERIADLEKYVRIIQNASLKLDPLLATDQVESTSTTTTVRREASSSRWQPVEEQAGWLVHFAGGEPSFFFHPFSREEFDAAIKPHLDGSVTHKLNYAGKFLGWEVHHAPLIKKPASDLLIGRTRYCKRLQCSIENIRDAMRRKDGTSEWPLLPSARNLGLAEEIQALTLQQLDEESSVVVRNYPGEMIYRYLGLVQREVWEEDRGKRVLKYSLVIADSVANARSQDAEPTVQQSVSWVKDGGAILTLTESDDGGVDVSFEHWAACQNEQRAQSHFVTFGGDVTRWEQLVSPPNLLKL</sequence>
<dbReference type="EMBL" id="JAGDFL010000127">
    <property type="protein sequence ID" value="KAG7397086.1"/>
    <property type="molecule type" value="Genomic_DNA"/>
</dbReference>
<reference evidence="3" key="1">
    <citation type="submission" date="2021-02" db="EMBL/GenBank/DDBJ databases">
        <authorList>
            <person name="Palmer J.M."/>
        </authorList>
    </citation>
    <scope>NUCLEOTIDE SEQUENCE</scope>
    <source>
        <strain evidence="3">SCRP23</strain>
    </source>
</reference>
<evidence type="ECO:0000313" key="4">
    <source>
        <dbReference type="Proteomes" id="UP000693981"/>
    </source>
</evidence>
<accession>A0A8T1WUE5</accession>
<comment type="caution">
    <text evidence="3">The sequence shown here is derived from an EMBL/GenBank/DDBJ whole genome shotgun (WGS) entry which is preliminary data.</text>
</comment>
<keyword evidence="1" id="KW-0175">Coiled coil</keyword>
<name>A0A8T1WUE5_9STRA</name>
<keyword evidence="4" id="KW-1185">Reference proteome</keyword>
<evidence type="ECO:0000313" key="3">
    <source>
        <dbReference type="EMBL" id="KAG7397086.1"/>
    </source>
</evidence>
<dbReference type="Proteomes" id="UP000693981">
    <property type="component" value="Unassembled WGS sequence"/>
</dbReference>
<dbReference type="AlphaFoldDB" id="A0A8T1WUE5"/>
<protein>
    <submittedName>
        <fullName evidence="3">Uncharacterized protein</fullName>
    </submittedName>
</protein>
<proteinExistence type="predicted"/>
<evidence type="ECO:0000256" key="2">
    <source>
        <dbReference type="SAM" id="MobiDB-lite"/>
    </source>
</evidence>
<feature type="coiled-coil region" evidence="1">
    <location>
        <begin position="69"/>
        <end position="96"/>
    </location>
</feature>